<evidence type="ECO:0000313" key="2">
    <source>
        <dbReference type="EMBL" id="GAA4012698.1"/>
    </source>
</evidence>
<dbReference type="SUPFAM" id="SSF89796">
    <property type="entry name" value="CoA-transferase family III (CaiB/BaiF)"/>
    <property type="match status" value="1"/>
</dbReference>
<dbReference type="InterPro" id="IPR044855">
    <property type="entry name" value="CoA-Trfase_III_dom3_sf"/>
</dbReference>
<dbReference type="Gene3D" id="3.40.50.10540">
    <property type="entry name" value="Crotonobetainyl-coa:carnitine coa-transferase, domain 1"/>
    <property type="match status" value="1"/>
</dbReference>
<organism evidence="2 3">
    <name type="scientific">Streptomyces plumbiresistens</name>
    <dbReference type="NCBI Taxonomy" id="511811"/>
    <lineage>
        <taxon>Bacteria</taxon>
        <taxon>Bacillati</taxon>
        <taxon>Actinomycetota</taxon>
        <taxon>Actinomycetes</taxon>
        <taxon>Kitasatosporales</taxon>
        <taxon>Streptomycetaceae</taxon>
        <taxon>Streptomyces</taxon>
    </lineage>
</organism>
<sequence length="432" mass="46763">MAAVAVYQEAQRSAPWRRNAAAVPGGSVPRENQKKKEEAMSEPTFRVVDFSTHMSGPMAAHLLRAAGADVIRVEHPSYGDGNRGAAPFIAGVGNAHAGLSGGVRSVTASTRSEQWPTLIRAAAQWADAVIVAGRQTDLTRRGLDFATVKKSNPRVVYCHITGYGLAGPWAGKPAHGQNVDAVAGRVIPLREDGHLVTPTGMRTAGTVLAGVFGAMGTLAALVRRGADGPGEYVHSSLWHSAMWWSWRDANMLANEDRGWHEYRDMGSRYAIYETADGRAILLCPVEKKFWHAFCDVAGVPTRYRDRGDWSEGMEWGFDDEVEVIADRMRTRDLDQWSGLLTACDVPFSPILTLQEAMNSDHARAVDLMVASDVDGKPVTIMSPPWQHAGSPDVVAAEEVPGPPKLGEHSVDVLEEWGLSEFAPSAFTEQGGN</sequence>
<name>A0ABP7SKB2_9ACTN</name>
<accession>A0ABP7SKB2</accession>
<protein>
    <submittedName>
        <fullName evidence="2">CaiB/BaiF CoA-transferase family protein</fullName>
    </submittedName>
</protein>
<dbReference type="InterPro" id="IPR023606">
    <property type="entry name" value="CoA-Trfase_III_dom_1_sf"/>
</dbReference>
<dbReference type="PANTHER" id="PTHR48228:SF5">
    <property type="entry name" value="ALPHA-METHYLACYL-COA RACEMASE"/>
    <property type="match status" value="1"/>
</dbReference>
<dbReference type="Pfam" id="PF02515">
    <property type="entry name" value="CoA_transf_3"/>
    <property type="match status" value="1"/>
</dbReference>
<feature type="region of interest" description="Disordered" evidence="1">
    <location>
        <begin position="15"/>
        <end position="41"/>
    </location>
</feature>
<proteinExistence type="predicted"/>
<evidence type="ECO:0000313" key="3">
    <source>
        <dbReference type="Proteomes" id="UP001500456"/>
    </source>
</evidence>
<dbReference type="Gene3D" id="3.30.1540.10">
    <property type="entry name" value="formyl-coa transferase, domain 3"/>
    <property type="match status" value="1"/>
</dbReference>
<keyword evidence="3" id="KW-1185">Reference proteome</keyword>
<dbReference type="EMBL" id="BAAAZX010000021">
    <property type="protein sequence ID" value="GAA4012698.1"/>
    <property type="molecule type" value="Genomic_DNA"/>
</dbReference>
<dbReference type="InterPro" id="IPR003673">
    <property type="entry name" value="CoA-Trfase_fam_III"/>
</dbReference>
<evidence type="ECO:0000256" key="1">
    <source>
        <dbReference type="SAM" id="MobiDB-lite"/>
    </source>
</evidence>
<dbReference type="PANTHER" id="PTHR48228">
    <property type="entry name" value="SUCCINYL-COA--D-CITRAMALATE COA-TRANSFERASE"/>
    <property type="match status" value="1"/>
</dbReference>
<dbReference type="InterPro" id="IPR050509">
    <property type="entry name" value="CoA-transferase_III"/>
</dbReference>
<dbReference type="Proteomes" id="UP001500456">
    <property type="component" value="Unassembled WGS sequence"/>
</dbReference>
<comment type="caution">
    <text evidence="2">The sequence shown here is derived from an EMBL/GenBank/DDBJ whole genome shotgun (WGS) entry which is preliminary data.</text>
</comment>
<reference evidence="3" key="1">
    <citation type="journal article" date="2019" name="Int. J. Syst. Evol. Microbiol.">
        <title>The Global Catalogue of Microorganisms (GCM) 10K type strain sequencing project: providing services to taxonomists for standard genome sequencing and annotation.</title>
        <authorList>
            <consortium name="The Broad Institute Genomics Platform"/>
            <consortium name="The Broad Institute Genome Sequencing Center for Infectious Disease"/>
            <person name="Wu L."/>
            <person name="Ma J."/>
        </authorList>
    </citation>
    <scope>NUCLEOTIDE SEQUENCE [LARGE SCALE GENOMIC DNA]</scope>
    <source>
        <strain evidence="3">JCM 16924</strain>
    </source>
</reference>
<gene>
    <name evidence="2" type="ORF">GCM10022232_63480</name>
</gene>